<proteinExistence type="predicted"/>
<name>A0A2P2P933_RHIMU</name>
<reference evidence="1" key="1">
    <citation type="submission" date="2018-02" db="EMBL/GenBank/DDBJ databases">
        <title>Rhizophora mucronata_Transcriptome.</title>
        <authorList>
            <person name="Meera S.P."/>
            <person name="Sreeshan A."/>
            <person name="Augustine A."/>
        </authorList>
    </citation>
    <scope>NUCLEOTIDE SEQUENCE</scope>
    <source>
        <tissue evidence="1">Leaf</tissue>
    </source>
</reference>
<protein>
    <submittedName>
        <fullName evidence="1">Uncharacterized protein</fullName>
    </submittedName>
</protein>
<accession>A0A2P2P933</accession>
<organism evidence="1">
    <name type="scientific">Rhizophora mucronata</name>
    <name type="common">Asiatic mangrove</name>
    <dbReference type="NCBI Taxonomy" id="61149"/>
    <lineage>
        <taxon>Eukaryota</taxon>
        <taxon>Viridiplantae</taxon>
        <taxon>Streptophyta</taxon>
        <taxon>Embryophyta</taxon>
        <taxon>Tracheophyta</taxon>
        <taxon>Spermatophyta</taxon>
        <taxon>Magnoliopsida</taxon>
        <taxon>eudicotyledons</taxon>
        <taxon>Gunneridae</taxon>
        <taxon>Pentapetalae</taxon>
        <taxon>rosids</taxon>
        <taxon>fabids</taxon>
        <taxon>Malpighiales</taxon>
        <taxon>Rhizophoraceae</taxon>
        <taxon>Rhizophora</taxon>
    </lineage>
</organism>
<evidence type="ECO:0000313" key="1">
    <source>
        <dbReference type="EMBL" id="MBX51268.1"/>
    </source>
</evidence>
<dbReference type="AlphaFoldDB" id="A0A2P2P933"/>
<dbReference type="EMBL" id="GGEC01070784">
    <property type="protein sequence ID" value="MBX51268.1"/>
    <property type="molecule type" value="Transcribed_RNA"/>
</dbReference>
<sequence>MNCYALPFSISVIALHLALHLAIQGPPCVCLKLF</sequence>